<name>C1MHN9_MICPC</name>
<keyword evidence="4" id="KW-1185">Reference proteome</keyword>
<sequence length="533" mass="60491">MAEKLMNDSDKDGLIDFIRMTRMLFHYEYLESRDRLKLNFELVTAAQDDNETLVNVTEAQLSPSEFHSLSVDFVGDFCSLLADANYSLLTQKEWEVAMAENFMFNLPCDIAWDKFDKNLLSSFLKQNPALSQGLPQFADSALLFKRGNGTAVAKGMFIQQKVEMLIDMALVEPFLWLIGKPRVVIASMDGYAVPGAKEKRHDVSTVERKTLRRLLPTPFAVLKSFFSTMELQEPTFKELVILYRMDKPEGDQKAAVGGAGPLVIKSFHDVPMADVEMVFPEVRITVKFLDMLINVTLMIVAVFTFIGTLMGSIVWSTQTISLISMLCGKVAQSIFALMNKQVRYTAMMANQLKSKSSNSQIGLLMHTMESMEDQECKEMILSYSILTAHGKSMTLKEIDTACEALMHDHFGLNVDFDVEGAIVKLLRERLVEQTSGVLYTATPLKKALQRLDKKWDNLFNYRDTAKKLDKKDKKETEARAGYQNAEATLQQNLANSDRDRAKVVSRLKEQQDEISKRIKELEEKMTGYKWRTG</sequence>
<dbReference type="PANTHER" id="PTHR33645:SF11">
    <property type="entry name" value="AMINOPEPTIDASE (DUF3754)"/>
    <property type="match status" value="1"/>
</dbReference>
<reference evidence="3 4" key="1">
    <citation type="journal article" date="2009" name="Science">
        <title>Green evolution and dynamic adaptations revealed by genomes of the marine picoeukaryotes Micromonas.</title>
        <authorList>
            <person name="Worden A.Z."/>
            <person name="Lee J.H."/>
            <person name="Mock T."/>
            <person name="Rouze P."/>
            <person name="Simmons M.P."/>
            <person name="Aerts A.L."/>
            <person name="Allen A.E."/>
            <person name="Cuvelier M.L."/>
            <person name="Derelle E."/>
            <person name="Everett M.V."/>
            <person name="Foulon E."/>
            <person name="Grimwood J."/>
            <person name="Gundlach H."/>
            <person name="Henrissat B."/>
            <person name="Napoli C."/>
            <person name="McDonald S.M."/>
            <person name="Parker M.S."/>
            <person name="Rombauts S."/>
            <person name="Salamov A."/>
            <person name="Von Dassow P."/>
            <person name="Badger J.H."/>
            <person name="Coutinho P.M."/>
            <person name="Demir E."/>
            <person name="Dubchak I."/>
            <person name="Gentemann C."/>
            <person name="Eikrem W."/>
            <person name="Gready J.E."/>
            <person name="John U."/>
            <person name="Lanier W."/>
            <person name="Lindquist E.A."/>
            <person name="Lucas S."/>
            <person name="Mayer K.F."/>
            <person name="Moreau H."/>
            <person name="Not F."/>
            <person name="Otillar R."/>
            <person name="Panaud O."/>
            <person name="Pangilinan J."/>
            <person name="Paulsen I."/>
            <person name="Piegu B."/>
            <person name="Poliakov A."/>
            <person name="Robbens S."/>
            <person name="Schmutz J."/>
            <person name="Toulza E."/>
            <person name="Wyss T."/>
            <person name="Zelensky A."/>
            <person name="Zhou K."/>
            <person name="Armbrust E.V."/>
            <person name="Bhattacharya D."/>
            <person name="Goodenough U.W."/>
            <person name="Van de Peer Y."/>
            <person name="Grigoriev I.V."/>
        </authorList>
    </citation>
    <scope>NUCLEOTIDE SEQUENCE [LARGE SCALE GENOMIC DNA]</scope>
    <source>
        <strain evidence="3 4">CCMP1545</strain>
    </source>
</reference>
<keyword evidence="2" id="KW-1133">Transmembrane helix</keyword>
<dbReference type="EMBL" id="GG663735">
    <property type="protein sequence ID" value="EEH60776.1"/>
    <property type="molecule type" value="Genomic_DNA"/>
</dbReference>
<dbReference type="eggNOG" id="ENOG502QVBY">
    <property type="taxonomic scope" value="Eukaryota"/>
</dbReference>
<accession>C1MHN9</accession>
<evidence type="ECO:0000313" key="3">
    <source>
        <dbReference type="EMBL" id="EEH60776.1"/>
    </source>
</evidence>
<keyword evidence="2" id="KW-0472">Membrane</keyword>
<dbReference type="AlphaFoldDB" id="C1MHN9"/>
<dbReference type="OrthoDB" id="2020015at2759"/>
<dbReference type="KEGG" id="mpp:MICPUCDRAFT_50268"/>
<keyword evidence="2" id="KW-0812">Transmembrane</keyword>
<feature type="compositionally biased region" description="Polar residues" evidence="1">
    <location>
        <begin position="485"/>
        <end position="495"/>
    </location>
</feature>
<feature type="transmembrane region" description="Helical" evidence="2">
    <location>
        <begin position="292"/>
        <end position="314"/>
    </location>
</feature>
<protein>
    <submittedName>
        <fullName evidence="3">Predicted protein</fullName>
    </submittedName>
</protein>
<dbReference type="Pfam" id="PF12576">
    <property type="entry name" value="DUF3754"/>
    <property type="match status" value="1"/>
</dbReference>
<dbReference type="OMA" id="DQECKEM"/>
<feature type="region of interest" description="Disordered" evidence="1">
    <location>
        <begin position="470"/>
        <end position="497"/>
    </location>
</feature>
<dbReference type="RefSeq" id="XP_003055524.1">
    <property type="nucleotide sequence ID" value="XM_003055478.1"/>
</dbReference>
<evidence type="ECO:0000256" key="1">
    <source>
        <dbReference type="SAM" id="MobiDB-lite"/>
    </source>
</evidence>
<evidence type="ECO:0000256" key="2">
    <source>
        <dbReference type="SAM" id="Phobius"/>
    </source>
</evidence>
<gene>
    <name evidence="3" type="ORF">MICPUCDRAFT_50268</name>
</gene>
<evidence type="ECO:0000313" key="4">
    <source>
        <dbReference type="Proteomes" id="UP000001876"/>
    </source>
</evidence>
<proteinExistence type="predicted"/>
<dbReference type="STRING" id="564608.C1MHN9"/>
<dbReference type="PANTHER" id="PTHR33645">
    <property type="entry name" value="AMINOPEPTIDASE (DUF3754)"/>
    <property type="match status" value="1"/>
</dbReference>
<dbReference type="Proteomes" id="UP000001876">
    <property type="component" value="Unassembled WGS sequence"/>
</dbReference>
<organism evidence="4">
    <name type="scientific">Micromonas pusilla (strain CCMP1545)</name>
    <name type="common">Picoplanktonic green alga</name>
    <dbReference type="NCBI Taxonomy" id="564608"/>
    <lineage>
        <taxon>Eukaryota</taxon>
        <taxon>Viridiplantae</taxon>
        <taxon>Chlorophyta</taxon>
        <taxon>Mamiellophyceae</taxon>
        <taxon>Mamiellales</taxon>
        <taxon>Mamiellaceae</taxon>
        <taxon>Micromonas</taxon>
    </lineage>
</organism>
<dbReference type="GeneID" id="9680280"/>
<dbReference type="InterPro" id="IPR022227">
    <property type="entry name" value="DUF3754"/>
</dbReference>